<organism evidence="2">
    <name type="scientific">Zea mays</name>
    <name type="common">Maize</name>
    <dbReference type="NCBI Taxonomy" id="4577"/>
    <lineage>
        <taxon>Eukaryota</taxon>
        <taxon>Viridiplantae</taxon>
        <taxon>Streptophyta</taxon>
        <taxon>Embryophyta</taxon>
        <taxon>Tracheophyta</taxon>
        <taxon>Spermatophyta</taxon>
        <taxon>Magnoliopsida</taxon>
        <taxon>Liliopsida</taxon>
        <taxon>Poales</taxon>
        <taxon>Poaceae</taxon>
        <taxon>PACMAD clade</taxon>
        <taxon>Panicoideae</taxon>
        <taxon>Andropogonodae</taxon>
        <taxon>Andropogoneae</taxon>
        <taxon>Tripsacinae</taxon>
        <taxon>Zea</taxon>
    </lineage>
</organism>
<evidence type="ECO:0000256" key="1">
    <source>
        <dbReference type="SAM" id="MobiDB-lite"/>
    </source>
</evidence>
<name>B6UH36_MAIZE</name>
<protein>
    <submittedName>
        <fullName evidence="2">Uncharacterized protein</fullName>
    </submittedName>
</protein>
<sequence length="50" mass="5955">MPSLMSLTPWRRKKRVPGGPVTVRTRRRTSLGALWRRLVRTLTCARRPYY</sequence>
<dbReference type="EMBL" id="EU976551">
    <property type="protein sequence ID" value="ACG48669.1"/>
    <property type="molecule type" value="mRNA"/>
</dbReference>
<dbReference type="AlphaFoldDB" id="B6UH36"/>
<evidence type="ECO:0000313" key="2">
    <source>
        <dbReference type="EMBL" id="ACG48669.1"/>
    </source>
</evidence>
<proteinExistence type="evidence at transcript level"/>
<accession>B6UH36</accession>
<feature type="region of interest" description="Disordered" evidence="1">
    <location>
        <begin position="1"/>
        <end position="20"/>
    </location>
</feature>
<reference evidence="2" key="1">
    <citation type="journal article" date="2009" name="Plant Mol. Biol.">
        <title>Insights into corn genes derived from large-scale cDNA sequencing.</title>
        <authorList>
            <person name="Alexandrov N.N."/>
            <person name="Brover V.V."/>
            <person name="Freidin S."/>
            <person name="Troukhan M.E."/>
            <person name="Tatarinova T.V."/>
            <person name="Zhang H."/>
            <person name="Swaller T.J."/>
            <person name="Lu Y.P."/>
            <person name="Bouck J."/>
            <person name="Flavell R.B."/>
            <person name="Feldmann K.A."/>
        </authorList>
    </citation>
    <scope>NUCLEOTIDE SEQUENCE</scope>
</reference>